<dbReference type="AlphaFoldDB" id="A0A846QFM8"/>
<feature type="domain" description="Glycosyl transferase family 1" evidence="1">
    <location>
        <begin position="190"/>
        <end position="351"/>
    </location>
</feature>
<dbReference type="Proteomes" id="UP000580856">
    <property type="component" value="Unassembled WGS sequence"/>
</dbReference>
<evidence type="ECO:0000313" key="3">
    <source>
        <dbReference type="EMBL" id="NJB67041.1"/>
    </source>
</evidence>
<reference evidence="3 4" key="1">
    <citation type="submission" date="2020-03" db="EMBL/GenBank/DDBJ databases">
        <title>Genomic Encyclopedia of Type Strains, Phase IV (KMG-IV): sequencing the most valuable type-strain genomes for metagenomic binning, comparative biology and taxonomic classification.</title>
        <authorList>
            <person name="Goeker M."/>
        </authorList>
    </citation>
    <scope>NUCLEOTIDE SEQUENCE [LARGE SCALE GENOMIC DNA]</scope>
    <source>
        <strain evidence="3 4">DSM 24233</strain>
    </source>
</reference>
<evidence type="ECO:0000313" key="4">
    <source>
        <dbReference type="Proteomes" id="UP000580856"/>
    </source>
</evidence>
<dbReference type="EMBL" id="JAATJA010000001">
    <property type="protein sequence ID" value="NJB67041.1"/>
    <property type="molecule type" value="Genomic_DNA"/>
</dbReference>
<proteinExistence type="predicted"/>
<comment type="caution">
    <text evidence="3">The sequence shown here is derived from an EMBL/GenBank/DDBJ whole genome shotgun (WGS) entry which is preliminary data.</text>
</comment>
<dbReference type="InterPro" id="IPR028098">
    <property type="entry name" value="Glyco_trans_4-like_N"/>
</dbReference>
<dbReference type="RefSeq" id="WP_167940130.1">
    <property type="nucleotide sequence ID" value="NZ_JAATJA010000001.1"/>
</dbReference>
<evidence type="ECO:0000259" key="1">
    <source>
        <dbReference type="Pfam" id="PF00534"/>
    </source>
</evidence>
<dbReference type="Pfam" id="PF00534">
    <property type="entry name" value="Glycos_transf_1"/>
    <property type="match status" value="1"/>
</dbReference>
<dbReference type="Pfam" id="PF13477">
    <property type="entry name" value="Glyco_trans_4_2"/>
    <property type="match status" value="1"/>
</dbReference>
<accession>A0A846QFM8</accession>
<dbReference type="GO" id="GO:0016757">
    <property type="term" value="F:glycosyltransferase activity"/>
    <property type="evidence" value="ECO:0007669"/>
    <property type="project" value="InterPro"/>
</dbReference>
<dbReference type="PANTHER" id="PTHR12526:SF638">
    <property type="entry name" value="SPORE COAT PROTEIN SA"/>
    <property type="match status" value="1"/>
</dbReference>
<feature type="domain" description="Glycosyltransferase subfamily 4-like N-terminal" evidence="2">
    <location>
        <begin position="6"/>
        <end position="125"/>
    </location>
</feature>
<dbReference type="CDD" id="cd03808">
    <property type="entry name" value="GT4_CapM-like"/>
    <property type="match status" value="1"/>
</dbReference>
<dbReference type="Gene3D" id="3.40.50.2000">
    <property type="entry name" value="Glycogen Phosphorylase B"/>
    <property type="match status" value="2"/>
</dbReference>
<keyword evidence="3" id="KW-0808">Transferase</keyword>
<dbReference type="SUPFAM" id="SSF53756">
    <property type="entry name" value="UDP-Glycosyltransferase/glycogen phosphorylase"/>
    <property type="match status" value="1"/>
</dbReference>
<dbReference type="InterPro" id="IPR001296">
    <property type="entry name" value="Glyco_trans_1"/>
</dbReference>
<evidence type="ECO:0000259" key="2">
    <source>
        <dbReference type="Pfam" id="PF13477"/>
    </source>
</evidence>
<keyword evidence="4" id="KW-1185">Reference proteome</keyword>
<organism evidence="3 4">
    <name type="scientific">Desulfobaculum xiamenense</name>
    <dbReference type="NCBI Taxonomy" id="995050"/>
    <lineage>
        <taxon>Bacteria</taxon>
        <taxon>Pseudomonadati</taxon>
        <taxon>Thermodesulfobacteriota</taxon>
        <taxon>Desulfovibrionia</taxon>
        <taxon>Desulfovibrionales</taxon>
        <taxon>Desulfovibrionaceae</taxon>
        <taxon>Desulfobaculum</taxon>
    </lineage>
</organism>
<protein>
    <submittedName>
        <fullName evidence="3">Glycosyltransferase involved in cell wall biosynthesis</fullName>
    </submittedName>
</protein>
<gene>
    <name evidence="3" type="ORF">GGQ74_000681</name>
</gene>
<dbReference type="PANTHER" id="PTHR12526">
    <property type="entry name" value="GLYCOSYLTRANSFERASE"/>
    <property type="match status" value="1"/>
</dbReference>
<name>A0A846QFM8_9BACT</name>
<sequence>MPNASILYVVTEDWYFWKHRVPLARAARDAGYRVSVAACAGEYAQRIRDEGFTFHPLGMNRRSTGPIQQLAAIRELAALYRWTRPDIVHHVALKPILLGCVAARLAHVSHVVNAVTGLGYVFVREGLRRAILRTVISQWLRLALTRPETRIIFQNPDDLELFTSCGIAPCESCTLILGSGVDTTLFHPCPEPEGPPVILFAARMIWDKGAAVLVEAARLMRQRNVKFRIVLAGVPDSHNPQAIPEETLAAWSREPGVEWIGYCNDMPGLLARSHIVCLPTHYREGIPLALIEAAAAGKPIVTTNTPGCREIVRHERNGLLVPERDPERLAEALTTLVTSAETRKVMGTASRALALNGFSIDSVASRTLDLYASMLETDHE</sequence>